<evidence type="ECO:0000259" key="5">
    <source>
        <dbReference type="PROSITE" id="PS51007"/>
    </source>
</evidence>
<protein>
    <recommendedName>
        <fullName evidence="5">Cytochrome c domain-containing protein</fullName>
    </recommendedName>
</protein>
<organism evidence="6 7">
    <name type="scientific">Candidatus Brocadia carolinensis</name>
    <dbReference type="NCBI Taxonomy" id="1004156"/>
    <lineage>
        <taxon>Bacteria</taxon>
        <taxon>Pseudomonadati</taxon>
        <taxon>Planctomycetota</taxon>
        <taxon>Candidatus Brocadiia</taxon>
        <taxon>Candidatus Brocadiales</taxon>
        <taxon>Candidatus Brocadiaceae</taxon>
        <taxon>Candidatus Brocadia</taxon>
    </lineage>
</organism>
<comment type="caution">
    <text evidence="6">The sequence shown here is derived from an EMBL/GenBank/DDBJ whole genome shotgun (WGS) entry which is preliminary data.</text>
</comment>
<dbReference type="SUPFAM" id="SSF46626">
    <property type="entry name" value="Cytochrome c"/>
    <property type="match status" value="1"/>
</dbReference>
<gene>
    <name evidence="6" type="ORF">AYP45_04465</name>
</gene>
<dbReference type="GO" id="GO:0020037">
    <property type="term" value="F:heme binding"/>
    <property type="evidence" value="ECO:0007669"/>
    <property type="project" value="InterPro"/>
</dbReference>
<dbReference type="GO" id="GO:0009055">
    <property type="term" value="F:electron transfer activity"/>
    <property type="evidence" value="ECO:0007669"/>
    <property type="project" value="InterPro"/>
</dbReference>
<evidence type="ECO:0000313" key="6">
    <source>
        <dbReference type="EMBL" id="OOP57243.1"/>
    </source>
</evidence>
<dbReference type="Proteomes" id="UP000189681">
    <property type="component" value="Unassembled WGS sequence"/>
</dbReference>
<sequence>MGYFASWKKFATGTALVFGVVGWFSTAKGIEISPRDQVFLLSPKKTFDYYCSPCHGLKGKGDGTFFTIDLKPKPRNFTDLDYMKKRTDDQLAKSITDGSKSVDKSNLCPPWGKTLTDKRIKELVVYIRGLAATEAESPVVVAKAPVTADVKESPFKSMMRWGFITVITLALAGGAICEWKKLRSESSKC</sequence>
<accession>A0A1V4AVT2</accession>
<dbReference type="InterPro" id="IPR009056">
    <property type="entry name" value="Cyt_c-like_dom"/>
</dbReference>
<keyword evidence="3 4" id="KW-0408">Iron</keyword>
<reference evidence="6 7" key="1">
    <citation type="journal article" date="2017" name="Water Res.">
        <title>Discovery and metagenomic analysis of an anammox bacterial enrichment related to Candidatus "Brocadia caroliniensis" in a full-scale glycerol-fed nitritation-denitritation separate centrate treatment process.</title>
        <authorList>
            <person name="Park H."/>
            <person name="Brotto A.C."/>
            <person name="van Loosdrecht M.C."/>
            <person name="Chandran K."/>
        </authorList>
    </citation>
    <scope>NUCLEOTIDE SEQUENCE [LARGE SCALE GENOMIC DNA]</scope>
    <source>
        <strain evidence="6">26THWARD</strain>
    </source>
</reference>
<dbReference type="PROSITE" id="PS51007">
    <property type="entry name" value="CYTC"/>
    <property type="match status" value="1"/>
</dbReference>
<evidence type="ECO:0000256" key="3">
    <source>
        <dbReference type="ARBA" id="ARBA00023004"/>
    </source>
</evidence>
<keyword evidence="1 4" id="KW-0349">Heme</keyword>
<dbReference type="Pfam" id="PF13442">
    <property type="entry name" value="Cytochrome_CBB3"/>
    <property type="match status" value="1"/>
</dbReference>
<feature type="domain" description="Cytochrome c" evidence="5">
    <location>
        <begin position="30"/>
        <end position="131"/>
    </location>
</feature>
<name>A0A1V4AVT2_9BACT</name>
<evidence type="ECO:0000256" key="4">
    <source>
        <dbReference type="PROSITE-ProRule" id="PRU00433"/>
    </source>
</evidence>
<dbReference type="InterPro" id="IPR036909">
    <property type="entry name" value="Cyt_c-like_dom_sf"/>
</dbReference>
<dbReference type="GO" id="GO:0046872">
    <property type="term" value="F:metal ion binding"/>
    <property type="evidence" value="ECO:0007669"/>
    <property type="project" value="UniProtKB-KW"/>
</dbReference>
<evidence type="ECO:0000256" key="2">
    <source>
        <dbReference type="ARBA" id="ARBA00022723"/>
    </source>
</evidence>
<dbReference type="STRING" id="1004156.AYP45_04465"/>
<dbReference type="AlphaFoldDB" id="A0A1V4AVT2"/>
<dbReference type="Gene3D" id="1.10.760.10">
    <property type="entry name" value="Cytochrome c-like domain"/>
    <property type="match status" value="1"/>
</dbReference>
<dbReference type="EMBL" id="AYTS01000037">
    <property type="protein sequence ID" value="OOP57243.1"/>
    <property type="molecule type" value="Genomic_DNA"/>
</dbReference>
<evidence type="ECO:0000313" key="7">
    <source>
        <dbReference type="Proteomes" id="UP000189681"/>
    </source>
</evidence>
<evidence type="ECO:0000256" key="1">
    <source>
        <dbReference type="ARBA" id="ARBA00022617"/>
    </source>
</evidence>
<proteinExistence type="predicted"/>
<keyword evidence="2 4" id="KW-0479">Metal-binding</keyword>